<name>A0A4T0FGB0_9BASI</name>
<dbReference type="InterPro" id="IPR000184">
    <property type="entry name" value="Bac_surfAg_D15"/>
</dbReference>
<evidence type="ECO:0000256" key="4">
    <source>
        <dbReference type="ARBA" id="ARBA00022692"/>
    </source>
</evidence>
<sequence length="588" mass="64356">MTAQTGTSVTSGCHLLSVPNLSRKLSPQRLATVVYSSQPEHLIQRRRCNESIATTSLDVTFATPNYSTALSALNGFHPYHYHQMSDLEGVELPNIRGPFSETASPREQEPHLDATGEDLQAKRAWLDEQLQKRLNGEYETMGRRLEEIVTDSRDSPAKLSAIRVDGSTLRSSFLAAIFKQHLDKDPARTLTEVLQKSRNVHHNLAAFDLFSAMEMKLDPAQSLFARQGDLDLALKVRERGKLWAKSSTDVGNGEGSANISVRLRNVFGGAENVEAQASYGTRTTSAFNVSYSSPIPEFVTTPTPNTRLTAQVFQADRDHSAYAGIKEFMVGARGSLNTLQSYGAHDFTYEAVWRNLGSLQPNASLSLRDSAGSSIKSSVAHSFTHDSRDDIHMSTRGGYLNTLIEYAGLGGTVNFVKGQLQTSISRPIDTKLQNYVGLSFRTGALLPLGGSMSEEYAYAKLFSDRFRLGGPTSVRMFGHNRLGPRDQEDHLGGDVYYSGGVSLTTPFPTKPHWNLKCQAFVNAGQLVSLKNNNLTNALLNPSISAGVGLVYRFTPIRVELNFGVPLVASATDIATTRPMQLGVGLEFL</sequence>
<evidence type="ECO:0000313" key="7">
    <source>
        <dbReference type="EMBL" id="TIA86264.1"/>
    </source>
</evidence>
<comment type="caution">
    <text evidence="7">The sequence shown here is derived from an EMBL/GenBank/DDBJ whole genome shotgun (WGS) entry which is preliminary data.</text>
</comment>
<dbReference type="Pfam" id="PF01103">
    <property type="entry name" value="Omp85"/>
    <property type="match status" value="1"/>
</dbReference>
<dbReference type="PANTHER" id="PTHR12815">
    <property type="entry name" value="SORTING AND ASSEMBLY MACHINERY SAMM50 PROTEIN FAMILY MEMBER"/>
    <property type="match status" value="1"/>
</dbReference>
<dbReference type="GO" id="GO:0005741">
    <property type="term" value="C:mitochondrial outer membrane"/>
    <property type="evidence" value="ECO:0007669"/>
    <property type="project" value="UniProtKB-SubCell"/>
</dbReference>
<dbReference type="GO" id="GO:0045040">
    <property type="term" value="P:protein insertion into mitochondrial outer membrane"/>
    <property type="evidence" value="ECO:0007669"/>
    <property type="project" value="TreeGrafter"/>
</dbReference>
<gene>
    <name evidence="7" type="ORF">E3P99_03742</name>
</gene>
<comment type="similarity">
    <text evidence="2">Belongs to the SAM50/omp85 family.</text>
</comment>
<comment type="subcellular location">
    <subcellularLocation>
        <location evidence="1">Mitochondrion outer membrane</location>
        <topology evidence="1">Multi-pass membrane protein</topology>
    </subcellularLocation>
</comment>
<protein>
    <recommendedName>
        <fullName evidence="6">Bacterial surface antigen (D15) domain-containing protein</fullName>
    </recommendedName>
</protein>
<dbReference type="OrthoDB" id="1724197at2759"/>
<dbReference type="Gene3D" id="2.40.160.50">
    <property type="entry name" value="membrane protein fhac: a member of the omp85/tpsb transporter family"/>
    <property type="match status" value="1"/>
</dbReference>
<evidence type="ECO:0000259" key="6">
    <source>
        <dbReference type="Pfam" id="PF01103"/>
    </source>
</evidence>
<organism evidence="7 8">
    <name type="scientific">Wallemia hederae</name>
    <dbReference type="NCBI Taxonomy" id="1540922"/>
    <lineage>
        <taxon>Eukaryota</taxon>
        <taxon>Fungi</taxon>
        <taxon>Dikarya</taxon>
        <taxon>Basidiomycota</taxon>
        <taxon>Wallemiomycotina</taxon>
        <taxon>Wallemiomycetes</taxon>
        <taxon>Wallemiales</taxon>
        <taxon>Wallemiaceae</taxon>
        <taxon>Wallemia</taxon>
    </lineage>
</organism>
<dbReference type="Proteomes" id="UP000310189">
    <property type="component" value="Unassembled WGS sequence"/>
</dbReference>
<dbReference type="EMBL" id="SPNW01000085">
    <property type="protein sequence ID" value="TIA86264.1"/>
    <property type="molecule type" value="Genomic_DNA"/>
</dbReference>
<keyword evidence="4" id="KW-0812">Transmembrane</keyword>
<evidence type="ECO:0000256" key="5">
    <source>
        <dbReference type="ARBA" id="ARBA00023136"/>
    </source>
</evidence>
<keyword evidence="5" id="KW-0472">Membrane</keyword>
<accession>A0A4T0FGB0</accession>
<proteinExistence type="inferred from homology"/>
<evidence type="ECO:0000313" key="8">
    <source>
        <dbReference type="Proteomes" id="UP000310189"/>
    </source>
</evidence>
<dbReference type="InterPro" id="IPR039910">
    <property type="entry name" value="D15-like"/>
</dbReference>
<reference evidence="7 8" key="1">
    <citation type="submission" date="2019-03" db="EMBL/GenBank/DDBJ databases">
        <title>Sequencing 23 genomes of Wallemia ichthyophaga.</title>
        <authorList>
            <person name="Gostincar C."/>
        </authorList>
    </citation>
    <scope>NUCLEOTIDE SEQUENCE [LARGE SCALE GENOMIC DNA]</scope>
    <source>
        <strain evidence="7 8">EXF-5753</strain>
    </source>
</reference>
<evidence type="ECO:0000256" key="3">
    <source>
        <dbReference type="ARBA" id="ARBA00022452"/>
    </source>
</evidence>
<evidence type="ECO:0000256" key="2">
    <source>
        <dbReference type="ARBA" id="ARBA00010913"/>
    </source>
</evidence>
<feature type="domain" description="Bacterial surface antigen (D15)" evidence="6">
    <location>
        <begin position="265"/>
        <end position="587"/>
    </location>
</feature>
<evidence type="ECO:0000256" key="1">
    <source>
        <dbReference type="ARBA" id="ARBA00004374"/>
    </source>
</evidence>
<dbReference type="AlphaFoldDB" id="A0A4T0FGB0"/>
<keyword evidence="8" id="KW-1185">Reference proteome</keyword>
<dbReference type="PANTHER" id="PTHR12815:SF18">
    <property type="entry name" value="SORTING AND ASSEMBLY MACHINERY COMPONENT 50 HOMOLOG"/>
    <property type="match status" value="1"/>
</dbReference>
<keyword evidence="3" id="KW-1134">Transmembrane beta strand</keyword>